<dbReference type="EMBL" id="BMIY01000010">
    <property type="protein sequence ID" value="GFZ80281.1"/>
    <property type="molecule type" value="Genomic_DNA"/>
</dbReference>
<name>A0A916QKP3_9GAMM</name>
<reference evidence="1" key="1">
    <citation type="journal article" date="2014" name="Int. J. Syst. Evol. Microbiol.">
        <title>Complete genome sequence of Corynebacterium casei LMG S-19264T (=DSM 44701T), isolated from a smear-ripened cheese.</title>
        <authorList>
            <consortium name="US DOE Joint Genome Institute (JGI-PGF)"/>
            <person name="Walter F."/>
            <person name="Albersmeier A."/>
            <person name="Kalinowski J."/>
            <person name="Ruckert C."/>
        </authorList>
    </citation>
    <scope>NUCLEOTIDE SEQUENCE</scope>
    <source>
        <strain evidence="1">CGMCC 1.15425</strain>
    </source>
</reference>
<dbReference type="AlphaFoldDB" id="A0A916QKP3"/>
<sequence>MQATQDTAAGIVLNPKVQVVAPAMHQAFRQADMLNSIYEEPPG</sequence>
<reference evidence="1" key="2">
    <citation type="submission" date="2020-09" db="EMBL/GenBank/DDBJ databases">
        <authorList>
            <person name="Sun Q."/>
            <person name="Zhou Y."/>
        </authorList>
    </citation>
    <scope>NUCLEOTIDE SEQUENCE</scope>
    <source>
        <strain evidence="1">CGMCC 1.15425</strain>
    </source>
</reference>
<keyword evidence="2" id="KW-1185">Reference proteome</keyword>
<accession>A0A916QKP3</accession>
<evidence type="ECO:0000313" key="2">
    <source>
        <dbReference type="Proteomes" id="UP000627715"/>
    </source>
</evidence>
<evidence type="ECO:0000313" key="1">
    <source>
        <dbReference type="EMBL" id="GFZ80281.1"/>
    </source>
</evidence>
<organism evidence="1 2">
    <name type="scientific">Pseudohongiella nitratireducens</name>
    <dbReference type="NCBI Taxonomy" id="1768907"/>
    <lineage>
        <taxon>Bacteria</taxon>
        <taxon>Pseudomonadati</taxon>
        <taxon>Pseudomonadota</taxon>
        <taxon>Gammaproteobacteria</taxon>
        <taxon>Pseudomonadales</taxon>
        <taxon>Pseudohongiellaceae</taxon>
        <taxon>Pseudohongiella</taxon>
    </lineage>
</organism>
<protein>
    <submittedName>
        <fullName evidence="1">Uncharacterized protein</fullName>
    </submittedName>
</protein>
<proteinExistence type="predicted"/>
<comment type="caution">
    <text evidence="1">The sequence shown here is derived from an EMBL/GenBank/DDBJ whole genome shotgun (WGS) entry which is preliminary data.</text>
</comment>
<gene>
    <name evidence="1" type="ORF">GCM10011403_24390</name>
</gene>
<dbReference type="Proteomes" id="UP000627715">
    <property type="component" value="Unassembled WGS sequence"/>
</dbReference>